<dbReference type="GO" id="GO:0051604">
    <property type="term" value="P:protein maturation"/>
    <property type="evidence" value="ECO:0007669"/>
    <property type="project" value="UniProtKB-UniRule"/>
</dbReference>
<dbReference type="InterPro" id="IPR024687">
    <property type="entry name" value="MMS19_C"/>
</dbReference>
<keyword evidence="2" id="KW-0206">Cytoskeleton</keyword>
<comment type="caution">
    <text evidence="4">The sequence shown here is derived from an EMBL/GenBank/DDBJ whole genome shotgun (WGS) entry which is preliminary data.</text>
</comment>
<dbReference type="InterPro" id="IPR011989">
    <property type="entry name" value="ARM-like"/>
</dbReference>
<keyword evidence="2" id="KW-0234">DNA repair</keyword>
<evidence type="ECO:0000256" key="1">
    <source>
        <dbReference type="ARBA" id="ARBA00009340"/>
    </source>
</evidence>
<evidence type="ECO:0000259" key="3">
    <source>
        <dbReference type="Pfam" id="PF12460"/>
    </source>
</evidence>
<name>A0ABD3VRM6_SINWO</name>
<dbReference type="GO" id="GO:0005819">
    <property type="term" value="C:spindle"/>
    <property type="evidence" value="ECO:0007669"/>
    <property type="project" value="UniProtKB-SubCell"/>
</dbReference>
<keyword evidence="2" id="KW-0539">Nucleus</keyword>
<dbReference type="GO" id="GO:0006281">
    <property type="term" value="P:DNA repair"/>
    <property type="evidence" value="ECO:0007669"/>
    <property type="project" value="UniProtKB-UniRule"/>
</dbReference>
<keyword evidence="2" id="KW-0227">DNA damage</keyword>
<comment type="similarity">
    <text evidence="1 2">Belongs to the MET18/MMS19 family.</text>
</comment>
<dbReference type="SUPFAM" id="SSF48371">
    <property type="entry name" value="ARM repeat"/>
    <property type="match status" value="1"/>
</dbReference>
<protein>
    <recommendedName>
        <fullName evidence="2">MMS19 nucleotide excision repair protein</fullName>
    </recommendedName>
</protein>
<accession>A0ABD3VRM6</accession>
<organism evidence="4 5">
    <name type="scientific">Sinanodonta woodiana</name>
    <name type="common">Chinese pond mussel</name>
    <name type="synonym">Anodonta woodiana</name>
    <dbReference type="NCBI Taxonomy" id="1069815"/>
    <lineage>
        <taxon>Eukaryota</taxon>
        <taxon>Metazoa</taxon>
        <taxon>Spiralia</taxon>
        <taxon>Lophotrochozoa</taxon>
        <taxon>Mollusca</taxon>
        <taxon>Bivalvia</taxon>
        <taxon>Autobranchia</taxon>
        <taxon>Heteroconchia</taxon>
        <taxon>Palaeoheterodonta</taxon>
        <taxon>Unionida</taxon>
        <taxon>Unionoidea</taxon>
        <taxon>Unionidae</taxon>
        <taxon>Unioninae</taxon>
        <taxon>Sinanodonta</taxon>
    </lineage>
</organism>
<dbReference type="GO" id="GO:0097361">
    <property type="term" value="C:cytosolic [4Fe-4S] assembly targeting complex"/>
    <property type="evidence" value="ECO:0007669"/>
    <property type="project" value="UniProtKB-UniRule"/>
</dbReference>
<evidence type="ECO:0000313" key="5">
    <source>
        <dbReference type="Proteomes" id="UP001634394"/>
    </source>
</evidence>
<dbReference type="InterPro" id="IPR039920">
    <property type="entry name" value="MMS19"/>
</dbReference>
<dbReference type="Gene3D" id="1.25.10.10">
    <property type="entry name" value="Leucine-rich Repeat Variant"/>
    <property type="match status" value="1"/>
</dbReference>
<dbReference type="PANTHER" id="PTHR12891">
    <property type="entry name" value="DNA REPAIR/TRANSCRIPTION PROTEIN MET18/MMS19"/>
    <property type="match status" value="1"/>
</dbReference>
<sequence length="324" mass="37300">MEDEEFQLQFMKKSGKKYVWPNKQDQSWEMRDNVVATVGEPTMTDKREHCDFETEKQENLRKNLLKDYHNTLNDLRDLLNNDGSIEMCQLRVICHSWITKALLTRGHKSGREFTEKLIQILGDVDVGKEAACGFEIIITEYDDVMNRSLGAIIKMMYKQRFFIENIALLTEGFQSSRPEVKSNYLKAVSYLLKGLPRQVLMTELPKLFPLLVQSLVCDDIDLQLSTMVTFSDLAHDAPDLITKNLDSIIPQLLKLSSHEASMKVRIAALKCIREFSVLPLHIILHYKASIVRALEPILGDKKRLVRKEAAGARNEWFLLETAEK</sequence>
<comment type="subunit">
    <text evidence="2">Component of the CIA complex.</text>
</comment>
<dbReference type="GO" id="GO:0005634">
    <property type="term" value="C:nucleus"/>
    <property type="evidence" value="ECO:0007669"/>
    <property type="project" value="UniProtKB-SubCell"/>
</dbReference>
<dbReference type="InterPro" id="IPR016024">
    <property type="entry name" value="ARM-type_fold"/>
</dbReference>
<dbReference type="EMBL" id="JBJQND010000010">
    <property type="protein sequence ID" value="KAL3863333.1"/>
    <property type="molecule type" value="Genomic_DNA"/>
</dbReference>
<comment type="subcellular location">
    <subcellularLocation>
        <location evidence="2">Cytoplasm</location>
        <location evidence="2">Cytoskeleton</location>
        <location evidence="2">Spindle</location>
    </subcellularLocation>
    <subcellularLocation>
        <location evidence="2">Nucleus</location>
    </subcellularLocation>
</comment>
<dbReference type="GO" id="GO:0016226">
    <property type="term" value="P:iron-sulfur cluster assembly"/>
    <property type="evidence" value="ECO:0007669"/>
    <property type="project" value="UniProtKB-UniRule"/>
</dbReference>
<comment type="function">
    <text evidence="2">Key component of the cytosolic iron-sulfur protein assembly (CIA) complex, a multiprotein complex that mediates the incorporation of iron-sulfur cluster into apoproteins specifically involved in DNA metabolism and genomic integrity. In the CIA complex, MMS19 acts as an adapter between early-acting CIA components and a subset of cellular target iron-sulfur proteins.</text>
</comment>
<proteinExistence type="inferred from homology"/>
<gene>
    <name evidence="4" type="ORF">ACJMK2_005094</name>
</gene>
<dbReference type="Pfam" id="PF12460">
    <property type="entry name" value="MMS19_C"/>
    <property type="match status" value="1"/>
</dbReference>
<dbReference type="AlphaFoldDB" id="A0ABD3VRM6"/>
<evidence type="ECO:0000313" key="4">
    <source>
        <dbReference type="EMBL" id="KAL3863333.1"/>
    </source>
</evidence>
<feature type="domain" description="MMS19 C-terminal" evidence="3">
    <location>
        <begin position="68"/>
        <end position="273"/>
    </location>
</feature>
<dbReference type="PANTHER" id="PTHR12891:SF0">
    <property type="entry name" value="MMS19 NUCLEOTIDE EXCISION REPAIR PROTEIN HOMOLOG"/>
    <property type="match status" value="1"/>
</dbReference>
<dbReference type="Proteomes" id="UP001634394">
    <property type="component" value="Unassembled WGS sequence"/>
</dbReference>
<reference evidence="4 5" key="1">
    <citation type="submission" date="2024-11" db="EMBL/GenBank/DDBJ databases">
        <title>Chromosome-level genome assembly of the freshwater bivalve Anodonta woodiana.</title>
        <authorList>
            <person name="Chen X."/>
        </authorList>
    </citation>
    <scope>NUCLEOTIDE SEQUENCE [LARGE SCALE GENOMIC DNA]</scope>
    <source>
        <strain evidence="4">MN2024</strain>
        <tissue evidence="4">Gills</tissue>
    </source>
</reference>
<evidence type="ECO:0000256" key="2">
    <source>
        <dbReference type="RuleBase" id="RU367072"/>
    </source>
</evidence>
<keyword evidence="5" id="KW-1185">Reference proteome</keyword>
<keyword evidence="2" id="KW-0963">Cytoplasm</keyword>